<dbReference type="SMART" id="SM00257">
    <property type="entry name" value="LysM"/>
    <property type="match status" value="4"/>
</dbReference>
<gene>
    <name evidence="12" type="ORF">FL622_04710</name>
</gene>
<evidence type="ECO:0000256" key="4">
    <source>
        <dbReference type="ARBA" id="ARBA00022737"/>
    </source>
</evidence>
<feature type="region of interest" description="Disordered" evidence="8">
    <location>
        <begin position="80"/>
        <end position="104"/>
    </location>
</feature>
<protein>
    <submittedName>
        <fullName evidence="12">LysM peptidoglycan-binding domain-containing protein</fullName>
    </submittedName>
</protein>
<feature type="domain" description="NlpC/P60" evidence="11">
    <location>
        <begin position="310"/>
        <end position="432"/>
    </location>
</feature>
<feature type="compositionally biased region" description="Polar residues" evidence="8">
    <location>
        <begin position="80"/>
        <end position="103"/>
    </location>
</feature>
<dbReference type="GO" id="GO:0071555">
    <property type="term" value="P:cell wall organization"/>
    <property type="evidence" value="ECO:0007669"/>
    <property type="project" value="UniProtKB-KW"/>
</dbReference>
<dbReference type="EMBL" id="VJVV01000002">
    <property type="protein sequence ID" value="TRO83391.1"/>
    <property type="molecule type" value="Genomic_DNA"/>
</dbReference>
<comment type="caution">
    <text evidence="12">The sequence shown here is derived from an EMBL/GenBank/DDBJ whole genome shotgun (WGS) entry which is preliminary data.</text>
</comment>
<evidence type="ECO:0000256" key="3">
    <source>
        <dbReference type="ARBA" id="ARBA00022729"/>
    </source>
</evidence>
<feature type="domain" description="LysM" evidence="10">
    <location>
        <begin position="171"/>
        <end position="214"/>
    </location>
</feature>
<dbReference type="SUPFAM" id="SSF54106">
    <property type="entry name" value="LysM domain"/>
    <property type="match status" value="4"/>
</dbReference>
<dbReference type="GO" id="GO:0008932">
    <property type="term" value="F:lytic endotransglycosylase activity"/>
    <property type="evidence" value="ECO:0007669"/>
    <property type="project" value="TreeGrafter"/>
</dbReference>
<organism evidence="12 13">
    <name type="scientific">Trichloromonas acetexigens</name>
    <dbReference type="NCBI Taxonomy" id="38815"/>
    <lineage>
        <taxon>Bacteria</taxon>
        <taxon>Pseudomonadati</taxon>
        <taxon>Thermodesulfobacteriota</taxon>
        <taxon>Desulfuromonadia</taxon>
        <taxon>Desulfuromonadales</taxon>
        <taxon>Trichloromonadaceae</taxon>
        <taxon>Trichloromonas</taxon>
    </lineage>
</organism>
<dbReference type="InterPro" id="IPR038765">
    <property type="entry name" value="Papain-like_cys_pep_sf"/>
</dbReference>
<evidence type="ECO:0000259" key="10">
    <source>
        <dbReference type="PROSITE" id="PS51782"/>
    </source>
</evidence>
<feature type="domain" description="LysM" evidence="10">
    <location>
        <begin position="233"/>
        <end position="276"/>
    </location>
</feature>
<dbReference type="PROSITE" id="PS51782">
    <property type="entry name" value="LYSM"/>
    <property type="match status" value="4"/>
</dbReference>
<dbReference type="Proteomes" id="UP000317155">
    <property type="component" value="Unassembled WGS sequence"/>
</dbReference>
<comment type="similarity">
    <text evidence="1">Belongs to the peptidase C40 family.</text>
</comment>
<dbReference type="InterPro" id="IPR018392">
    <property type="entry name" value="LysM"/>
</dbReference>
<evidence type="ECO:0000256" key="7">
    <source>
        <dbReference type="ARBA" id="ARBA00023316"/>
    </source>
</evidence>
<evidence type="ECO:0000256" key="6">
    <source>
        <dbReference type="ARBA" id="ARBA00022807"/>
    </source>
</evidence>
<reference evidence="12 13" key="1">
    <citation type="submission" date="2019-07" db="EMBL/GenBank/DDBJ databases">
        <title>Insights of Desulfuromonas acetexigens electromicrobiology.</title>
        <authorList>
            <person name="Katuri K."/>
            <person name="Sapireddy V."/>
            <person name="Shaw D.R."/>
            <person name="Saikaly P."/>
        </authorList>
    </citation>
    <scope>NUCLEOTIDE SEQUENCE [LARGE SCALE GENOMIC DNA]</scope>
    <source>
        <strain evidence="12 13">2873</strain>
    </source>
</reference>
<dbReference type="SUPFAM" id="SSF54001">
    <property type="entry name" value="Cysteine proteinases"/>
    <property type="match status" value="1"/>
</dbReference>
<dbReference type="PANTHER" id="PTHR33734">
    <property type="entry name" value="LYSM DOMAIN-CONTAINING GPI-ANCHORED PROTEIN 2"/>
    <property type="match status" value="1"/>
</dbReference>
<keyword evidence="5" id="KW-0378">Hydrolase</keyword>
<evidence type="ECO:0000256" key="2">
    <source>
        <dbReference type="ARBA" id="ARBA00022670"/>
    </source>
</evidence>
<evidence type="ECO:0000256" key="8">
    <source>
        <dbReference type="SAM" id="MobiDB-lite"/>
    </source>
</evidence>
<keyword evidence="2" id="KW-0645">Protease</keyword>
<feature type="signal peptide" evidence="9">
    <location>
        <begin position="1"/>
        <end position="22"/>
    </location>
</feature>
<dbReference type="Pfam" id="PF00877">
    <property type="entry name" value="NLPC_P60"/>
    <property type="match status" value="1"/>
</dbReference>
<dbReference type="OrthoDB" id="9807055at2"/>
<keyword evidence="13" id="KW-1185">Reference proteome</keyword>
<dbReference type="InterPro" id="IPR000064">
    <property type="entry name" value="NLP_P60_dom"/>
</dbReference>
<accession>A0A550JJJ6</accession>
<evidence type="ECO:0000256" key="5">
    <source>
        <dbReference type="ARBA" id="ARBA00022801"/>
    </source>
</evidence>
<evidence type="ECO:0000259" key="11">
    <source>
        <dbReference type="PROSITE" id="PS51935"/>
    </source>
</evidence>
<keyword evidence="7" id="KW-0961">Cell wall biogenesis/degradation</keyword>
<dbReference type="Gene3D" id="3.90.1720.10">
    <property type="entry name" value="endopeptidase domain like (from Nostoc punctiforme)"/>
    <property type="match status" value="1"/>
</dbReference>
<dbReference type="PROSITE" id="PS51935">
    <property type="entry name" value="NLPC_P60"/>
    <property type="match status" value="1"/>
</dbReference>
<feature type="compositionally biased region" description="Low complexity" evidence="8">
    <location>
        <begin position="150"/>
        <end position="165"/>
    </location>
</feature>
<dbReference type="Pfam" id="PF01476">
    <property type="entry name" value="LysM"/>
    <property type="match status" value="4"/>
</dbReference>
<dbReference type="CDD" id="cd00118">
    <property type="entry name" value="LysM"/>
    <property type="match status" value="4"/>
</dbReference>
<dbReference type="GO" id="GO:0008234">
    <property type="term" value="F:cysteine-type peptidase activity"/>
    <property type="evidence" value="ECO:0007669"/>
    <property type="project" value="UniProtKB-KW"/>
</dbReference>
<dbReference type="PANTHER" id="PTHR33734:SF22">
    <property type="entry name" value="MEMBRANE-BOUND LYTIC MUREIN TRANSGLYCOSYLASE D"/>
    <property type="match status" value="1"/>
</dbReference>
<sequence length="472" mass="50583">MMSRFLPILLVLLLLCPSPLLAASKTSGTKSAQATYKVRQGDTLSGIAQKSRLTVAELKRLNNLSSNKLKLGQVLKVAKSSGSTKNTKHTASAGKTQTTTASATHKVKQGDTLSGIAQKAKISVAELKRLNNLSSNNLKLGQVLVVSKSSGSTKNTKKSAGTGKASVANSTTHKVKQGDTLSEIARKAKISVAELKRLNNLSGSNLKLGQVLVVSKKGATATEKTAAVKMQTLTHKVKKGDTLFEIAQKTKISVAELRRLNKLSGDRLKLGQVLVVGSKPVPVEKTVVAKTPSMEKGAIVRELTRDIPVDANASIFEKTALSFLNTPYRFGGNGKNGIDCSAFVQKVFREFDLKLPRTAREQYTLGTRVPKGDLQLGDLIFFQTYAKYPSHVGIYLGDDKMIHASSRNRGVVVSSINSNYFRKRFIGAKRLGLSLSPEGIDLDEFSGRMQATVADEVEDGTEEGAQIGAGNG</sequence>
<proteinExistence type="inferred from homology"/>
<dbReference type="AlphaFoldDB" id="A0A550JJJ6"/>
<evidence type="ECO:0000313" key="12">
    <source>
        <dbReference type="EMBL" id="TRO83391.1"/>
    </source>
</evidence>
<feature type="domain" description="LysM" evidence="10">
    <location>
        <begin position="103"/>
        <end position="146"/>
    </location>
</feature>
<dbReference type="Gene3D" id="3.10.350.10">
    <property type="entry name" value="LysM domain"/>
    <property type="match status" value="4"/>
</dbReference>
<feature type="region of interest" description="Disordered" evidence="8">
    <location>
        <begin position="150"/>
        <end position="174"/>
    </location>
</feature>
<evidence type="ECO:0000256" key="9">
    <source>
        <dbReference type="SAM" id="SignalP"/>
    </source>
</evidence>
<keyword evidence="4" id="KW-0677">Repeat</keyword>
<keyword evidence="3 9" id="KW-0732">Signal</keyword>
<name>A0A550JJJ6_9BACT</name>
<evidence type="ECO:0000313" key="13">
    <source>
        <dbReference type="Proteomes" id="UP000317155"/>
    </source>
</evidence>
<feature type="chain" id="PRO_5022174750" evidence="9">
    <location>
        <begin position="23"/>
        <end position="472"/>
    </location>
</feature>
<dbReference type="InterPro" id="IPR036779">
    <property type="entry name" value="LysM_dom_sf"/>
</dbReference>
<feature type="domain" description="LysM" evidence="10">
    <location>
        <begin position="34"/>
        <end position="77"/>
    </location>
</feature>
<evidence type="ECO:0000256" key="1">
    <source>
        <dbReference type="ARBA" id="ARBA00007074"/>
    </source>
</evidence>
<keyword evidence="6" id="KW-0788">Thiol protease</keyword>
<dbReference type="GO" id="GO:0006508">
    <property type="term" value="P:proteolysis"/>
    <property type="evidence" value="ECO:0007669"/>
    <property type="project" value="UniProtKB-KW"/>
</dbReference>